<name>A0A5B2VXV7_9BACT</name>
<reference evidence="3 4" key="1">
    <citation type="submission" date="2019-09" db="EMBL/GenBank/DDBJ databases">
        <title>Chitinophaga ginsengihumi sp. nov., isolated from soil of ginseng rhizosphere.</title>
        <authorList>
            <person name="Lee J."/>
        </authorList>
    </citation>
    <scope>NUCLEOTIDE SEQUENCE [LARGE SCALE GENOMIC DNA]</scope>
    <source>
        <strain evidence="3 4">BN140078</strain>
    </source>
</reference>
<dbReference type="RefSeq" id="WP_149838529.1">
    <property type="nucleotide sequence ID" value="NZ_VUOC01000002.1"/>
</dbReference>
<dbReference type="GO" id="GO:0005829">
    <property type="term" value="C:cytosol"/>
    <property type="evidence" value="ECO:0007669"/>
    <property type="project" value="TreeGrafter"/>
</dbReference>
<dbReference type="Proteomes" id="UP000324611">
    <property type="component" value="Unassembled WGS sequence"/>
</dbReference>
<dbReference type="CDD" id="cd05825">
    <property type="entry name" value="LbH_wcaF_like"/>
    <property type="match status" value="1"/>
</dbReference>
<dbReference type="PANTHER" id="PTHR23416">
    <property type="entry name" value="SIALIC ACID SYNTHASE-RELATED"/>
    <property type="match status" value="1"/>
</dbReference>
<evidence type="ECO:0000256" key="2">
    <source>
        <dbReference type="ARBA" id="ARBA00022679"/>
    </source>
</evidence>
<organism evidence="3 4">
    <name type="scientific">Chitinophaga agrisoli</name>
    <dbReference type="NCBI Taxonomy" id="2607653"/>
    <lineage>
        <taxon>Bacteria</taxon>
        <taxon>Pseudomonadati</taxon>
        <taxon>Bacteroidota</taxon>
        <taxon>Chitinophagia</taxon>
        <taxon>Chitinophagales</taxon>
        <taxon>Chitinophagaceae</taxon>
        <taxon>Chitinophaga</taxon>
    </lineage>
</organism>
<dbReference type="InterPro" id="IPR051159">
    <property type="entry name" value="Hexapeptide_acetyltransf"/>
</dbReference>
<gene>
    <name evidence="3" type="primary">wcaF</name>
    <name evidence="3" type="ORF">F0L74_14330</name>
</gene>
<dbReference type="AlphaFoldDB" id="A0A5B2VXV7"/>
<comment type="caution">
    <text evidence="3">The sequence shown here is derived from an EMBL/GenBank/DDBJ whole genome shotgun (WGS) entry which is preliminary data.</text>
</comment>
<dbReference type="NCBIfam" id="NF007797">
    <property type="entry name" value="PRK10502.1"/>
    <property type="match status" value="1"/>
</dbReference>
<protein>
    <submittedName>
        <fullName evidence="3">Colanic acid biosynthesis acetyltransferase WcaF</fullName>
    </submittedName>
</protein>
<dbReference type="GO" id="GO:0008374">
    <property type="term" value="F:O-acyltransferase activity"/>
    <property type="evidence" value="ECO:0007669"/>
    <property type="project" value="TreeGrafter"/>
</dbReference>
<dbReference type="InterPro" id="IPR011004">
    <property type="entry name" value="Trimer_LpxA-like_sf"/>
</dbReference>
<accession>A0A5B2VXV7</accession>
<proteinExistence type="inferred from homology"/>
<dbReference type="PANTHER" id="PTHR23416:SF23">
    <property type="entry name" value="ACETYLTRANSFERASE C18B11.09C-RELATED"/>
    <property type="match status" value="1"/>
</dbReference>
<evidence type="ECO:0000256" key="1">
    <source>
        <dbReference type="ARBA" id="ARBA00007274"/>
    </source>
</evidence>
<dbReference type="SUPFAM" id="SSF51161">
    <property type="entry name" value="Trimeric LpxA-like enzymes"/>
    <property type="match status" value="1"/>
</dbReference>
<sequence>MQTQLAKFTTGDYHAGAPKLKVLLWHLANYYVLNSAFPWPYSLKTKLLRVFGAKIGKGLVIKTKVRVKNPWRLTIGDDCWIGESVWIDNLEDVSLGNNVCLSQGAMLLTGNHDYKRSDFPYRLGKITVEDGVWIGAQTVVCPGVTCRSHAILTVNSVATKEMEAWSIYTGNPAVAVRQRVISE</sequence>
<evidence type="ECO:0000313" key="4">
    <source>
        <dbReference type="Proteomes" id="UP000324611"/>
    </source>
</evidence>
<evidence type="ECO:0000313" key="3">
    <source>
        <dbReference type="EMBL" id="KAA2243654.1"/>
    </source>
</evidence>
<dbReference type="EMBL" id="VUOC01000002">
    <property type="protein sequence ID" value="KAA2243654.1"/>
    <property type="molecule type" value="Genomic_DNA"/>
</dbReference>
<keyword evidence="2 3" id="KW-0808">Transferase</keyword>
<dbReference type="Gene3D" id="2.160.10.10">
    <property type="entry name" value="Hexapeptide repeat proteins"/>
    <property type="match status" value="1"/>
</dbReference>
<comment type="similarity">
    <text evidence="1">Belongs to the transferase hexapeptide repeat family.</text>
</comment>
<reference evidence="3 4" key="2">
    <citation type="submission" date="2019-09" db="EMBL/GenBank/DDBJ databases">
        <authorList>
            <person name="Jin C."/>
        </authorList>
    </citation>
    <scope>NUCLEOTIDE SEQUENCE [LARGE SCALE GENOMIC DNA]</scope>
    <source>
        <strain evidence="3 4">BN140078</strain>
    </source>
</reference>
<keyword evidence="4" id="KW-1185">Reference proteome</keyword>